<evidence type="ECO:0008006" key="5">
    <source>
        <dbReference type="Google" id="ProtNLM"/>
    </source>
</evidence>
<sequence length="85" mass="9326" precursor="true">MRIPFALWSGAIALMVFAGLAAREYLNFGALEFAHLWPTGLKVAGVWIILVVLAAIVSGFRKATTPPPDELPDDVAREIRRHPES</sequence>
<feature type="compositionally biased region" description="Basic and acidic residues" evidence="1">
    <location>
        <begin position="74"/>
        <end position="85"/>
    </location>
</feature>
<dbReference type="Proteomes" id="UP000001964">
    <property type="component" value="Chromosome"/>
</dbReference>
<feature type="transmembrane region" description="Helical" evidence="2">
    <location>
        <begin position="37"/>
        <end position="57"/>
    </location>
</feature>
<organism evidence="3 4">
    <name type="scientific">Maricaulis maris (strain MCS10)</name>
    <name type="common">Caulobacter maris</name>
    <dbReference type="NCBI Taxonomy" id="394221"/>
    <lineage>
        <taxon>Bacteria</taxon>
        <taxon>Pseudomonadati</taxon>
        <taxon>Pseudomonadota</taxon>
        <taxon>Alphaproteobacteria</taxon>
        <taxon>Maricaulales</taxon>
        <taxon>Maricaulaceae</taxon>
        <taxon>Maricaulis</taxon>
    </lineage>
</organism>
<reference evidence="3 4" key="1">
    <citation type="submission" date="2006-08" db="EMBL/GenBank/DDBJ databases">
        <title>Complete sequence of Maricaulis maris MCS10.</title>
        <authorList>
            <consortium name="US DOE Joint Genome Institute"/>
            <person name="Copeland A."/>
            <person name="Lucas S."/>
            <person name="Lapidus A."/>
            <person name="Barry K."/>
            <person name="Detter J.C."/>
            <person name="Glavina del Rio T."/>
            <person name="Hammon N."/>
            <person name="Israni S."/>
            <person name="Dalin E."/>
            <person name="Tice H."/>
            <person name="Pitluck S."/>
            <person name="Saunders E."/>
            <person name="Brettin T."/>
            <person name="Bruce D."/>
            <person name="Han C."/>
            <person name="Tapia R."/>
            <person name="Gilna P."/>
            <person name="Schmutz J."/>
            <person name="Larimer F."/>
            <person name="Land M."/>
            <person name="Hauser L."/>
            <person name="Kyrpides N."/>
            <person name="Mikhailova N."/>
            <person name="Viollier P."/>
            <person name="Stephens C."/>
            <person name="Richardson P."/>
        </authorList>
    </citation>
    <scope>NUCLEOTIDE SEQUENCE [LARGE SCALE GENOMIC DNA]</scope>
    <source>
        <strain evidence="3 4">MCS10</strain>
    </source>
</reference>
<evidence type="ECO:0000256" key="2">
    <source>
        <dbReference type="SAM" id="Phobius"/>
    </source>
</evidence>
<dbReference type="EMBL" id="CP000449">
    <property type="protein sequence ID" value="ABI66828.1"/>
    <property type="molecule type" value="Genomic_DNA"/>
</dbReference>
<dbReference type="KEGG" id="mmr:Mmar10_2542"/>
<dbReference type="RefSeq" id="WP_011644472.1">
    <property type="nucleotide sequence ID" value="NC_008347.1"/>
</dbReference>
<dbReference type="HOGENOM" id="CLU_2508814_0_0_5"/>
<keyword evidence="4" id="KW-1185">Reference proteome</keyword>
<keyword evidence="2" id="KW-0812">Transmembrane</keyword>
<name>Q0ALL5_MARMM</name>
<dbReference type="STRING" id="394221.Mmar10_2542"/>
<dbReference type="AlphaFoldDB" id="Q0ALL5"/>
<gene>
    <name evidence="3" type="ordered locus">Mmar10_2542</name>
</gene>
<accession>Q0ALL5</accession>
<evidence type="ECO:0000256" key="1">
    <source>
        <dbReference type="SAM" id="MobiDB-lite"/>
    </source>
</evidence>
<protein>
    <recommendedName>
        <fullName evidence="5">DUF5668 domain-containing protein</fullName>
    </recommendedName>
</protein>
<feature type="region of interest" description="Disordered" evidence="1">
    <location>
        <begin position="62"/>
        <end position="85"/>
    </location>
</feature>
<dbReference type="OrthoDB" id="9954501at2"/>
<proteinExistence type="predicted"/>
<keyword evidence="2" id="KW-1133">Transmembrane helix</keyword>
<evidence type="ECO:0000313" key="3">
    <source>
        <dbReference type="EMBL" id="ABI66828.1"/>
    </source>
</evidence>
<keyword evidence="2" id="KW-0472">Membrane</keyword>
<evidence type="ECO:0000313" key="4">
    <source>
        <dbReference type="Proteomes" id="UP000001964"/>
    </source>
</evidence>